<organism evidence="8 10">
    <name type="scientific">Shewanella fidelis</name>
    <dbReference type="NCBI Taxonomy" id="173509"/>
    <lineage>
        <taxon>Bacteria</taxon>
        <taxon>Pseudomonadati</taxon>
        <taxon>Pseudomonadota</taxon>
        <taxon>Gammaproteobacteria</taxon>
        <taxon>Alteromonadales</taxon>
        <taxon>Shewanellaceae</taxon>
        <taxon>Shewanella</taxon>
    </lineage>
</organism>
<keyword evidence="4" id="KW-0175">Coiled coil</keyword>
<dbReference type="Gene3D" id="1.25.40.10">
    <property type="entry name" value="Tetratricopeptide repeat domain"/>
    <property type="match status" value="1"/>
</dbReference>
<sequence length="593" mass="67680">MPIILFVLLLLSISPIAAAKEESNEVKLNRISQFLSNSPQQSESLINELLDDWQTLEREERAKLMMYQSVLHTYNGEYEAAIVLLKKSESLKPDEVTQILIYQYLATNYIALKQYPKVLDLMTANLERIENVLDIEIKIGAYIRLSNLSLELYAYEEQREFALKAMELSQNNYAQEYCIAMLLSAYADLSEAKYSRAKKGLLASRIFADSNQMPLISLMSQKGLASVAINTEDYQSAKKLLEPVLKGYQEFNFQTEINHVNALLSQTYFGLGDYVQAELFATKTMKLNDEPNHIQNKSIASKVLSQLYRDSNQFKLAYEYLGLHQQYENQLLDDTKAKANAYQLAKFKHQEQAREIALLNQERQLMETQKELDQSAQTNNVMIVTMLVGSIFFLSLFLFSSHRQKLRYRKLALIDRLTGVYNRGAGQDFAENEFVQTCLREAHFSVVLFDLDHFKKINDSFGHATGDWALKHVISVVKPLIRDGDIFTRMGGEEFALFLPYSNEEAAIEIAERCQKAIAAIETKYSGHQFSLSASFGVSSNMVDDLSLDPILKRADIALYVSKNAGRNQVTRYSKELKEKDQNQNETIQLGLS</sequence>
<evidence type="ECO:0000256" key="1">
    <source>
        <dbReference type="ARBA" id="ARBA00001946"/>
    </source>
</evidence>
<keyword evidence="5" id="KW-0472">Membrane</keyword>
<comment type="catalytic activity">
    <reaction evidence="3">
        <text>2 GTP = 3',3'-c-di-GMP + 2 diphosphate</text>
        <dbReference type="Rhea" id="RHEA:24898"/>
        <dbReference type="ChEBI" id="CHEBI:33019"/>
        <dbReference type="ChEBI" id="CHEBI:37565"/>
        <dbReference type="ChEBI" id="CHEBI:58805"/>
        <dbReference type="EC" id="2.7.7.65"/>
    </reaction>
</comment>
<evidence type="ECO:0000259" key="7">
    <source>
        <dbReference type="PROSITE" id="PS50887"/>
    </source>
</evidence>
<evidence type="ECO:0000313" key="9">
    <source>
        <dbReference type="EMBL" id="MDW4822639.1"/>
    </source>
</evidence>
<evidence type="ECO:0000256" key="4">
    <source>
        <dbReference type="SAM" id="Coils"/>
    </source>
</evidence>
<dbReference type="GO" id="GO:1902201">
    <property type="term" value="P:negative regulation of bacterial-type flagellum-dependent cell motility"/>
    <property type="evidence" value="ECO:0007669"/>
    <property type="project" value="TreeGrafter"/>
</dbReference>
<evidence type="ECO:0000313" key="8">
    <source>
        <dbReference type="EMBL" id="MDR8524557.1"/>
    </source>
</evidence>
<dbReference type="SMART" id="SM00267">
    <property type="entry name" value="GGDEF"/>
    <property type="match status" value="1"/>
</dbReference>
<name>A0AAW8NNT9_9GAMM</name>
<keyword evidence="8" id="KW-0548">Nucleotidyltransferase</keyword>
<dbReference type="InterPro" id="IPR029787">
    <property type="entry name" value="Nucleotide_cyclase"/>
</dbReference>
<dbReference type="FunFam" id="3.30.70.270:FF:000001">
    <property type="entry name" value="Diguanylate cyclase domain protein"/>
    <property type="match status" value="1"/>
</dbReference>
<keyword evidence="5" id="KW-1133">Transmembrane helix</keyword>
<evidence type="ECO:0000313" key="11">
    <source>
        <dbReference type="Proteomes" id="UP001271263"/>
    </source>
</evidence>
<protein>
    <recommendedName>
        <fullName evidence="2">diguanylate cyclase</fullName>
        <ecNumber evidence="2">2.7.7.65</ecNumber>
    </recommendedName>
</protein>
<dbReference type="PANTHER" id="PTHR45138:SF9">
    <property type="entry name" value="DIGUANYLATE CYCLASE DGCM-RELATED"/>
    <property type="match status" value="1"/>
</dbReference>
<dbReference type="CDD" id="cd01949">
    <property type="entry name" value="GGDEF"/>
    <property type="match status" value="1"/>
</dbReference>
<feature type="coiled-coil region" evidence="4">
    <location>
        <begin position="349"/>
        <end position="378"/>
    </location>
</feature>
<comment type="cofactor">
    <cofactor evidence="1">
        <name>Mg(2+)</name>
        <dbReference type="ChEBI" id="CHEBI:18420"/>
    </cofactor>
</comment>
<dbReference type="Pfam" id="PF00990">
    <property type="entry name" value="GGDEF"/>
    <property type="match status" value="1"/>
</dbReference>
<dbReference type="PANTHER" id="PTHR45138">
    <property type="entry name" value="REGULATORY COMPONENTS OF SENSORY TRANSDUCTION SYSTEM"/>
    <property type="match status" value="1"/>
</dbReference>
<reference evidence="9 11" key="1">
    <citation type="journal article" date="2022" name="bioRxiv">
        <title>Prophages regulate Shewanella fidelis 3313 motility and biofilm formation: implications for gut colonization dynamics in Ciona robusta.</title>
        <authorList>
            <person name="Natarajan O."/>
            <person name="Gibboney S.L."/>
            <person name="Young M.N."/>
            <person name="Lim S.J."/>
            <person name="Pluta N."/>
            <person name="Atkinson C.G."/>
            <person name="Leigh B.A."/>
            <person name="Liberti A."/>
            <person name="Kees E.D."/>
            <person name="Breitbart M."/>
            <person name="Gralnick J.A."/>
            <person name="Dishaw L.J."/>
        </authorList>
    </citation>
    <scope>NUCLEOTIDE SEQUENCE [LARGE SCALE GENOMIC DNA]</scope>
    <source>
        <strain evidence="9 11">JG4066</strain>
    </source>
</reference>
<comment type="caution">
    <text evidence="8">The sequence shown here is derived from an EMBL/GenBank/DDBJ whole genome shotgun (WGS) entry which is preliminary data.</text>
</comment>
<keyword evidence="6" id="KW-0732">Signal</keyword>
<dbReference type="GO" id="GO:0043709">
    <property type="term" value="P:cell adhesion involved in single-species biofilm formation"/>
    <property type="evidence" value="ECO:0007669"/>
    <property type="project" value="TreeGrafter"/>
</dbReference>
<dbReference type="GO" id="GO:0005886">
    <property type="term" value="C:plasma membrane"/>
    <property type="evidence" value="ECO:0007669"/>
    <property type="project" value="TreeGrafter"/>
</dbReference>
<dbReference type="InterPro" id="IPR011990">
    <property type="entry name" value="TPR-like_helical_dom_sf"/>
</dbReference>
<evidence type="ECO:0000256" key="3">
    <source>
        <dbReference type="ARBA" id="ARBA00034247"/>
    </source>
</evidence>
<keyword evidence="11" id="KW-1185">Reference proteome</keyword>
<feature type="domain" description="GGDEF" evidence="7">
    <location>
        <begin position="442"/>
        <end position="575"/>
    </location>
</feature>
<dbReference type="SUPFAM" id="SSF55073">
    <property type="entry name" value="Nucleotide cyclase"/>
    <property type="match status" value="1"/>
</dbReference>
<gene>
    <name evidence="8" type="ORF">OS133_13060</name>
    <name evidence="9" type="ORF">OS134_00920</name>
</gene>
<dbReference type="EMBL" id="JAPMLE010000001">
    <property type="protein sequence ID" value="MDR8524557.1"/>
    <property type="molecule type" value="Genomic_DNA"/>
</dbReference>
<dbReference type="GO" id="GO:0052621">
    <property type="term" value="F:diguanylate cyclase activity"/>
    <property type="evidence" value="ECO:0007669"/>
    <property type="project" value="UniProtKB-EC"/>
</dbReference>
<dbReference type="InterPro" id="IPR043128">
    <property type="entry name" value="Rev_trsase/Diguanyl_cyclase"/>
</dbReference>
<dbReference type="Proteomes" id="UP001259340">
    <property type="component" value="Unassembled WGS sequence"/>
</dbReference>
<evidence type="ECO:0000313" key="10">
    <source>
        <dbReference type="Proteomes" id="UP001259340"/>
    </source>
</evidence>
<keyword evidence="8" id="KW-0808">Transferase</keyword>
<proteinExistence type="predicted"/>
<dbReference type="InterPro" id="IPR050469">
    <property type="entry name" value="Diguanylate_Cyclase"/>
</dbReference>
<reference evidence="8" key="2">
    <citation type="submission" date="2022-11" db="EMBL/GenBank/DDBJ databases">
        <title>Prophages regulate Shewanella fidelis motility and biofilm formation: implications for gut colonization dynamics in Ciona robusta.</title>
        <authorList>
            <person name="Natarajan O."/>
            <person name="Gibboney S.L."/>
            <person name="Young M.N."/>
            <person name="Lim S.J."/>
            <person name="Pluta N."/>
            <person name="Atkinson C.G.F."/>
            <person name="Leigh B.A."/>
            <person name="Liberti A."/>
            <person name="Kees E."/>
            <person name="Breitbart M."/>
            <person name="Gralnick J."/>
            <person name="Dishaw L.J."/>
        </authorList>
    </citation>
    <scope>NUCLEOTIDE SEQUENCE</scope>
    <source>
        <strain evidence="8">3313</strain>
    </source>
</reference>
<dbReference type="InterPro" id="IPR000160">
    <property type="entry name" value="GGDEF_dom"/>
</dbReference>
<dbReference type="PROSITE" id="PS50887">
    <property type="entry name" value="GGDEF"/>
    <property type="match status" value="1"/>
</dbReference>
<dbReference type="SUPFAM" id="SSF48452">
    <property type="entry name" value="TPR-like"/>
    <property type="match status" value="2"/>
</dbReference>
<dbReference type="Gene3D" id="3.30.70.270">
    <property type="match status" value="1"/>
</dbReference>
<evidence type="ECO:0000256" key="2">
    <source>
        <dbReference type="ARBA" id="ARBA00012528"/>
    </source>
</evidence>
<evidence type="ECO:0000256" key="6">
    <source>
        <dbReference type="SAM" id="SignalP"/>
    </source>
</evidence>
<feature type="signal peptide" evidence="6">
    <location>
        <begin position="1"/>
        <end position="19"/>
    </location>
</feature>
<feature type="chain" id="PRO_5043790679" description="diguanylate cyclase" evidence="6">
    <location>
        <begin position="20"/>
        <end position="593"/>
    </location>
</feature>
<evidence type="ECO:0000256" key="5">
    <source>
        <dbReference type="SAM" id="Phobius"/>
    </source>
</evidence>
<feature type="transmembrane region" description="Helical" evidence="5">
    <location>
        <begin position="381"/>
        <end position="400"/>
    </location>
</feature>
<dbReference type="AlphaFoldDB" id="A0AAW8NNT9"/>
<accession>A0AAW8NNT9</accession>
<dbReference type="EMBL" id="JAPMLD010000001">
    <property type="protein sequence ID" value="MDW4822639.1"/>
    <property type="molecule type" value="Genomic_DNA"/>
</dbReference>
<dbReference type="RefSeq" id="WP_310655106.1">
    <property type="nucleotide sequence ID" value="NZ_JAPMLA010000010.1"/>
</dbReference>
<dbReference type="NCBIfam" id="TIGR00254">
    <property type="entry name" value="GGDEF"/>
    <property type="match status" value="1"/>
</dbReference>
<dbReference type="Proteomes" id="UP001271263">
    <property type="component" value="Unassembled WGS sequence"/>
</dbReference>
<keyword evidence="5" id="KW-0812">Transmembrane</keyword>
<dbReference type="EC" id="2.7.7.65" evidence="2"/>